<accession>A0A6I9XMB6</accession>
<evidence type="ECO:0000313" key="5">
    <source>
        <dbReference type="Proteomes" id="UP000504617"/>
    </source>
</evidence>
<dbReference type="AlphaFoldDB" id="A0A6I9XMB6"/>
<dbReference type="InterPro" id="IPR039497">
    <property type="entry name" value="CC144C-like_CC_dom"/>
</dbReference>
<feature type="non-terminal residue" evidence="6">
    <location>
        <position position="1"/>
    </location>
</feature>
<dbReference type="PANTHER" id="PTHR22245:SF3">
    <property type="entry name" value="COILED-COIL DOMAIN-CONTAINING PROTEIN 144A-RELATED"/>
    <property type="match status" value="1"/>
</dbReference>
<sequence>LYRTLSITNDLDDLTPSSDSTTEDIESLSSIYKEAIVLIEELSLDCKVDSVNLLKVQNIFHGYERLIEHEKGRYTQLLEKVKKFKNQRNEWQKNLEDLKEMKSILDHQKVQYESEITSLKFCLKQEEEKRIGADVLNEKNQEQLKKKDEQYCMQMEEKQELELMLRSKEMELKTLTNHLKQVEEERNETQRQLCQEQNARAIQEDILSTHFWRQKELEEESKKVASKHSEVSTLPNTLKI</sequence>
<evidence type="ECO:0000313" key="6">
    <source>
        <dbReference type="RefSeq" id="XP_013915047.1"/>
    </source>
</evidence>
<evidence type="ECO:0000259" key="4">
    <source>
        <dbReference type="Pfam" id="PF14915"/>
    </source>
</evidence>
<organism evidence="5 6">
    <name type="scientific">Thamnophis sirtalis</name>
    <dbReference type="NCBI Taxonomy" id="35019"/>
    <lineage>
        <taxon>Eukaryota</taxon>
        <taxon>Metazoa</taxon>
        <taxon>Chordata</taxon>
        <taxon>Craniata</taxon>
        <taxon>Vertebrata</taxon>
        <taxon>Euteleostomi</taxon>
        <taxon>Lepidosauria</taxon>
        <taxon>Squamata</taxon>
        <taxon>Bifurcata</taxon>
        <taxon>Unidentata</taxon>
        <taxon>Episquamata</taxon>
        <taxon>Toxicofera</taxon>
        <taxon>Serpentes</taxon>
        <taxon>Colubroidea</taxon>
        <taxon>Colubridae</taxon>
        <taxon>Natricinae</taxon>
        <taxon>Thamnophis</taxon>
    </lineage>
</organism>
<dbReference type="Pfam" id="PF14915">
    <property type="entry name" value="CCDC144C"/>
    <property type="match status" value="1"/>
</dbReference>
<dbReference type="GeneID" id="106543532"/>
<protein>
    <submittedName>
        <fullName evidence="6">Ankyrin repeat domain-containing protein 26-like</fullName>
    </submittedName>
</protein>
<keyword evidence="1 2" id="KW-0175">Coiled coil</keyword>
<reference evidence="6" key="1">
    <citation type="submission" date="2025-08" db="UniProtKB">
        <authorList>
            <consortium name="RefSeq"/>
        </authorList>
    </citation>
    <scope>IDENTIFICATION</scope>
    <source>
        <tissue evidence="6">Skeletal muscle</tissue>
    </source>
</reference>
<proteinExistence type="predicted"/>
<feature type="coiled-coil region" evidence="2">
    <location>
        <begin position="158"/>
        <end position="192"/>
    </location>
</feature>
<feature type="compositionally biased region" description="Basic and acidic residues" evidence="3">
    <location>
        <begin position="221"/>
        <end position="230"/>
    </location>
</feature>
<dbReference type="RefSeq" id="XP_013915047.1">
    <property type="nucleotide sequence ID" value="XM_014059572.1"/>
</dbReference>
<feature type="coiled-coil region" evidence="2">
    <location>
        <begin position="67"/>
        <end position="115"/>
    </location>
</feature>
<dbReference type="OrthoDB" id="366390at2759"/>
<dbReference type="PANTHER" id="PTHR22245">
    <property type="entry name" value="COILED-COIL DOMAIN-CONTAINING PROTEIN 144A-RELATED"/>
    <property type="match status" value="1"/>
</dbReference>
<gene>
    <name evidence="6" type="primary">LOC106543532</name>
</gene>
<evidence type="ECO:0000256" key="2">
    <source>
        <dbReference type="SAM" id="Coils"/>
    </source>
</evidence>
<keyword evidence="5" id="KW-1185">Reference proteome</keyword>
<name>A0A6I9XMB6_9SAUR</name>
<dbReference type="Proteomes" id="UP000504617">
    <property type="component" value="Unplaced"/>
</dbReference>
<feature type="domain" description="CCDC144C-like coiled-coil" evidence="4">
    <location>
        <begin position="121"/>
        <end position="232"/>
    </location>
</feature>
<evidence type="ECO:0000256" key="1">
    <source>
        <dbReference type="ARBA" id="ARBA00023054"/>
    </source>
</evidence>
<dbReference type="KEGG" id="tsr:106543532"/>
<feature type="region of interest" description="Disordered" evidence="3">
    <location>
        <begin position="221"/>
        <end position="240"/>
    </location>
</feature>
<evidence type="ECO:0000256" key="3">
    <source>
        <dbReference type="SAM" id="MobiDB-lite"/>
    </source>
</evidence>
<feature type="compositionally biased region" description="Polar residues" evidence="3">
    <location>
        <begin position="231"/>
        <end position="240"/>
    </location>
</feature>
<dbReference type="InterPro" id="IPR040118">
    <property type="entry name" value="C144A/B/C"/>
</dbReference>